<comment type="cofactor">
    <cofactor evidence="1">
        <name>Mg(2+)</name>
        <dbReference type="ChEBI" id="CHEBI:18420"/>
    </cofactor>
</comment>
<name>A0A927MEB7_9ACTN</name>
<evidence type="ECO:0000259" key="3">
    <source>
        <dbReference type="PROSITE" id="PS51462"/>
    </source>
</evidence>
<proteinExistence type="predicted"/>
<dbReference type="InterPro" id="IPR000086">
    <property type="entry name" value="NUDIX_hydrolase_dom"/>
</dbReference>
<dbReference type="Gene3D" id="3.90.79.10">
    <property type="entry name" value="Nucleoside Triphosphate Pyrophosphohydrolase"/>
    <property type="match status" value="1"/>
</dbReference>
<accession>A0A927MEB7</accession>
<protein>
    <submittedName>
        <fullName evidence="4">ADP-ribose pyrophosphatase YjhB (NUDIX family)</fullName>
    </submittedName>
</protein>
<evidence type="ECO:0000313" key="5">
    <source>
        <dbReference type="Proteomes" id="UP000649753"/>
    </source>
</evidence>
<gene>
    <name evidence="4" type="ORF">H4W31_008502</name>
</gene>
<dbReference type="PANTHER" id="PTHR43046:SF14">
    <property type="entry name" value="MUTT_NUDIX FAMILY PROTEIN"/>
    <property type="match status" value="1"/>
</dbReference>
<sequence length="207" mass="21888">MTPRGYGPSAAFCPRCASPLPASAPTTCVGCGYQLFVNARPTVGLIVLDPAPAPVGLSVPVGRVEPAGSAEPAGSSAPGEPFEQAGPRFLALRRAAEPMIGRWETPGGFCDGWEHPAEAAVREAREELGVEVILGDFVGMYVGSYEFQDEVLPVLDSFFLATLAAPEIVLDPTESTELTWFFLADPPPLAFATMDAAIRDAARRLCH</sequence>
<reference evidence="4" key="1">
    <citation type="submission" date="2020-10" db="EMBL/GenBank/DDBJ databases">
        <title>Sequencing the genomes of 1000 actinobacteria strains.</title>
        <authorList>
            <person name="Klenk H.-P."/>
        </authorList>
    </citation>
    <scope>NUCLEOTIDE SEQUENCE</scope>
    <source>
        <strain evidence="4">DSM 46832</strain>
    </source>
</reference>
<dbReference type="PROSITE" id="PS00893">
    <property type="entry name" value="NUDIX_BOX"/>
    <property type="match status" value="1"/>
</dbReference>
<dbReference type="RefSeq" id="WP_192771706.1">
    <property type="nucleotide sequence ID" value="NZ_JADBEB010000001.1"/>
</dbReference>
<keyword evidence="2" id="KW-0378">Hydrolase</keyword>
<dbReference type="PANTHER" id="PTHR43046">
    <property type="entry name" value="GDP-MANNOSE MANNOSYL HYDROLASE"/>
    <property type="match status" value="1"/>
</dbReference>
<evidence type="ECO:0000256" key="2">
    <source>
        <dbReference type="ARBA" id="ARBA00022801"/>
    </source>
</evidence>
<feature type="domain" description="Nudix hydrolase" evidence="3">
    <location>
        <begin position="72"/>
        <end position="204"/>
    </location>
</feature>
<dbReference type="GO" id="GO:0016787">
    <property type="term" value="F:hydrolase activity"/>
    <property type="evidence" value="ECO:0007669"/>
    <property type="project" value="UniProtKB-KW"/>
</dbReference>
<keyword evidence="5" id="KW-1185">Reference proteome</keyword>
<evidence type="ECO:0000313" key="4">
    <source>
        <dbReference type="EMBL" id="MBE1492864.1"/>
    </source>
</evidence>
<dbReference type="InterPro" id="IPR020084">
    <property type="entry name" value="NUDIX_hydrolase_CS"/>
</dbReference>
<dbReference type="InterPro" id="IPR015797">
    <property type="entry name" value="NUDIX_hydrolase-like_dom_sf"/>
</dbReference>
<comment type="caution">
    <text evidence="4">The sequence shown here is derived from an EMBL/GenBank/DDBJ whole genome shotgun (WGS) entry which is preliminary data.</text>
</comment>
<organism evidence="4 5">
    <name type="scientific">Plantactinospora soyae</name>
    <dbReference type="NCBI Taxonomy" id="1544732"/>
    <lineage>
        <taxon>Bacteria</taxon>
        <taxon>Bacillati</taxon>
        <taxon>Actinomycetota</taxon>
        <taxon>Actinomycetes</taxon>
        <taxon>Micromonosporales</taxon>
        <taxon>Micromonosporaceae</taxon>
        <taxon>Plantactinospora</taxon>
    </lineage>
</organism>
<evidence type="ECO:0000256" key="1">
    <source>
        <dbReference type="ARBA" id="ARBA00001946"/>
    </source>
</evidence>
<dbReference type="AlphaFoldDB" id="A0A927MEB7"/>
<dbReference type="PROSITE" id="PS51462">
    <property type="entry name" value="NUDIX"/>
    <property type="match status" value="1"/>
</dbReference>
<dbReference type="EMBL" id="JADBEB010000001">
    <property type="protein sequence ID" value="MBE1492864.1"/>
    <property type="molecule type" value="Genomic_DNA"/>
</dbReference>
<dbReference type="Pfam" id="PF00293">
    <property type="entry name" value="NUDIX"/>
    <property type="match status" value="1"/>
</dbReference>
<dbReference type="Proteomes" id="UP000649753">
    <property type="component" value="Unassembled WGS sequence"/>
</dbReference>
<dbReference type="SUPFAM" id="SSF55811">
    <property type="entry name" value="Nudix"/>
    <property type="match status" value="1"/>
</dbReference>